<evidence type="ECO:0000313" key="2">
    <source>
        <dbReference type="EMBL" id="ORC90145.1"/>
    </source>
</evidence>
<evidence type="ECO:0000313" key="3">
    <source>
        <dbReference type="Proteomes" id="UP000192257"/>
    </source>
</evidence>
<dbReference type="OrthoDB" id="247883at2759"/>
<gene>
    <name evidence="2" type="ORF">TM35_000091950</name>
</gene>
<feature type="compositionally biased region" description="Basic and acidic residues" evidence="1">
    <location>
        <begin position="138"/>
        <end position="151"/>
    </location>
</feature>
<keyword evidence="3" id="KW-1185">Reference proteome</keyword>
<dbReference type="AlphaFoldDB" id="A0A1X0NZN7"/>
<dbReference type="GeneID" id="39984214"/>
<dbReference type="Proteomes" id="UP000192257">
    <property type="component" value="Unassembled WGS sequence"/>
</dbReference>
<feature type="region of interest" description="Disordered" evidence="1">
    <location>
        <begin position="409"/>
        <end position="464"/>
    </location>
</feature>
<dbReference type="RefSeq" id="XP_028884211.1">
    <property type="nucleotide sequence ID" value="XM_029024434.1"/>
</dbReference>
<reference evidence="2 3" key="1">
    <citation type="submission" date="2017-03" db="EMBL/GenBank/DDBJ databases">
        <title>An alternative strategy for trypanosome survival in the mammalian bloodstream revealed through genome and transcriptome analysis of the ubiquitous bovine parasite Trypanosoma (Megatrypanum) theileri.</title>
        <authorList>
            <person name="Kelly S."/>
            <person name="Ivens A."/>
            <person name="Mott A."/>
            <person name="O'Neill E."/>
            <person name="Emms D."/>
            <person name="Macleod O."/>
            <person name="Voorheis P."/>
            <person name="Matthews J."/>
            <person name="Matthews K."/>
            <person name="Carrington M."/>
        </authorList>
    </citation>
    <scope>NUCLEOTIDE SEQUENCE [LARGE SCALE GENOMIC DNA]</scope>
    <source>
        <strain evidence="2">Edinburgh</strain>
    </source>
</reference>
<feature type="compositionally biased region" description="Low complexity" evidence="1">
    <location>
        <begin position="128"/>
        <end position="137"/>
    </location>
</feature>
<name>A0A1X0NZN7_9TRYP</name>
<feature type="region of interest" description="Disordered" evidence="1">
    <location>
        <begin position="128"/>
        <end position="151"/>
    </location>
</feature>
<evidence type="ECO:0000256" key="1">
    <source>
        <dbReference type="SAM" id="MobiDB-lite"/>
    </source>
</evidence>
<sequence>MMKSNVKHEENKDHFVNRFMDDFCSLVSRFLVSSQRRRVDFVPAPPSVSSVSKPTATGVVVYPETGLDAVNTMLQLMDQAKPRVTADQNEVDFATESAVFLLRFRSLLEKHLNEEQKIPLVLPTKTINLNNSSSSSNDHSENENRCNSDRRINPHKRILRRMYSFPNESVSRDGSTNIFFQKIGVVDAECQTDTSGISVNSQLNGLSTSEGNASLKSTSCLRVAQSQLILVLQQHTTNSILSLDMSAFELKETPAKKWEYELLIQTRYVEGIHKELKKERNRLYKQHHDGLGMEEQESLHYREIEEVIGRLEMAVVSVDYAPIIEEFQDSDRRWSDTIEQRSSSGVSNKDDLNKIFGHAGVGFVSKLVVQNVHCFLTVLTCGSSFPHRWVYLEKVLFLTDSVSPVPTVPMEIGGAPSPRLSGTGLDRSPSRNPSASPALEEEEEEEQEEERSKSRKNSVAPEQKRDLQLRELVQRFSSCHAYEEVQRHGALLGVSVV</sequence>
<organism evidence="2 3">
    <name type="scientific">Trypanosoma theileri</name>
    <dbReference type="NCBI Taxonomy" id="67003"/>
    <lineage>
        <taxon>Eukaryota</taxon>
        <taxon>Discoba</taxon>
        <taxon>Euglenozoa</taxon>
        <taxon>Kinetoplastea</taxon>
        <taxon>Metakinetoplastina</taxon>
        <taxon>Trypanosomatida</taxon>
        <taxon>Trypanosomatidae</taxon>
        <taxon>Trypanosoma</taxon>
    </lineage>
</organism>
<feature type="compositionally biased region" description="Acidic residues" evidence="1">
    <location>
        <begin position="439"/>
        <end position="449"/>
    </location>
</feature>
<protein>
    <submittedName>
        <fullName evidence="2">Uncharacterized protein</fullName>
    </submittedName>
</protein>
<proteinExistence type="predicted"/>
<dbReference type="EMBL" id="NBCO01000009">
    <property type="protein sequence ID" value="ORC90145.1"/>
    <property type="molecule type" value="Genomic_DNA"/>
</dbReference>
<accession>A0A1X0NZN7</accession>
<comment type="caution">
    <text evidence="2">The sequence shown here is derived from an EMBL/GenBank/DDBJ whole genome shotgun (WGS) entry which is preliminary data.</text>
</comment>
<dbReference type="VEuPathDB" id="TriTrypDB:TM35_000091950"/>